<reference evidence="2 3" key="1">
    <citation type="journal article" date="2019" name="Int. J. Syst. Evol. Microbiol.">
        <title>The Global Catalogue of Microorganisms (GCM) 10K type strain sequencing project: providing services to taxonomists for standard genome sequencing and annotation.</title>
        <authorList>
            <consortium name="The Broad Institute Genomics Platform"/>
            <consortium name="The Broad Institute Genome Sequencing Center for Infectious Disease"/>
            <person name="Wu L."/>
            <person name="Ma J."/>
        </authorList>
    </citation>
    <scope>NUCLEOTIDE SEQUENCE [LARGE SCALE GENOMIC DNA]</scope>
    <source>
        <strain evidence="2 3">JCM 14368</strain>
    </source>
</reference>
<organism evidence="2 3">
    <name type="scientific">Deinococcus depolymerans</name>
    <dbReference type="NCBI Taxonomy" id="392408"/>
    <lineage>
        <taxon>Bacteria</taxon>
        <taxon>Thermotogati</taxon>
        <taxon>Deinococcota</taxon>
        <taxon>Deinococci</taxon>
        <taxon>Deinococcales</taxon>
        <taxon>Deinococcaceae</taxon>
        <taxon>Deinococcus</taxon>
    </lineage>
</organism>
<dbReference type="RefSeq" id="WP_343754684.1">
    <property type="nucleotide sequence ID" value="NZ_BAAADB010000001.1"/>
</dbReference>
<accession>A0ABN1BFT2</accession>
<dbReference type="Proteomes" id="UP001500191">
    <property type="component" value="Unassembled WGS sequence"/>
</dbReference>
<keyword evidence="3" id="KW-1185">Reference proteome</keyword>
<keyword evidence="1" id="KW-0812">Transmembrane</keyword>
<evidence type="ECO:0000313" key="2">
    <source>
        <dbReference type="EMBL" id="GAA0496921.1"/>
    </source>
</evidence>
<gene>
    <name evidence="2" type="ORF">GCM10008937_00030</name>
</gene>
<feature type="transmembrane region" description="Helical" evidence="1">
    <location>
        <begin position="6"/>
        <end position="25"/>
    </location>
</feature>
<keyword evidence="1" id="KW-0472">Membrane</keyword>
<name>A0ABN1BFT2_9DEIO</name>
<dbReference type="EMBL" id="BAAADB010000001">
    <property type="protein sequence ID" value="GAA0496921.1"/>
    <property type="molecule type" value="Genomic_DNA"/>
</dbReference>
<comment type="caution">
    <text evidence="2">The sequence shown here is derived from an EMBL/GenBank/DDBJ whole genome shotgun (WGS) entry which is preliminary data.</text>
</comment>
<evidence type="ECO:0000256" key="1">
    <source>
        <dbReference type="SAM" id="Phobius"/>
    </source>
</evidence>
<protein>
    <submittedName>
        <fullName evidence="2">Uncharacterized protein</fullName>
    </submittedName>
</protein>
<keyword evidence="1" id="KW-1133">Transmembrane helix</keyword>
<evidence type="ECO:0000313" key="3">
    <source>
        <dbReference type="Proteomes" id="UP001500191"/>
    </source>
</evidence>
<proteinExistence type="predicted"/>
<feature type="transmembrane region" description="Helical" evidence="1">
    <location>
        <begin position="37"/>
        <end position="62"/>
    </location>
</feature>
<sequence>MSDLDFLLTVLAAGASLYSLFTLRADARRLHYRDRRGFWIAALPLLLGTVLTVTLLILPFFTDSHWNWLPYAAVALAAVVAGLTWWVDLEPGRLLRVRAQRR</sequence>
<feature type="transmembrane region" description="Helical" evidence="1">
    <location>
        <begin position="68"/>
        <end position="87"/>
    </location>
</feature>